<comment type="caution">
    <text evidence="3">The sequence shown here is derived from an EMBL/GenBank/DDBJ whole genome shotgun (WGS) entry which is preliminary data.</text>
</comment>
<comment type="similarity">
    <text evidence="1">Belongs to the peptidase S13 family.</text>
</comment>
<accession>A0A832DL54</accession>
<dbReference type="InterPro" id="IPR012338">
    <property type="entry name" value="Beta-lactam/transpept-like"/>
</dbReference>
<name>A0A832DL54_9BACT</name>
<organism evidence="3">
    <name type="scientific">Ignavibacterium album</name>
    <dbReference type="NCBI Taxonomy" id="591197"/>
    <lineage>
        <taxon>Bacteria</taxon>
        <taxon>Pseudomonadati</taxon>
        <taxon>Ignavibacteriota</taxon>
        <taxon>Ignavibacteria</taxon>
        <taxon>Ignavibacteriales</taxon>
        <taxon>Ignavibacteriaceae</taxon>
        <taxon>Ignavibacterium</taxon>
    </lineage>
</organism>
<dbReference type="PANTHER" id="PTHR30023">
    <property type="entry name" value="D-ALANYL-D-ALANINE CARBOXYPEPTIDASE"/>
    <property type="match status" value="1"/>
</dbReference>
<sequence>MLKKILFSFLIVSISFSQSLSSKINKVINNKFFDTCLVAIQIEDLTSDRTLFKKNEKMLLRPASNMKILTSAAGLIYLGENYQFTTNLYYDGYISNDTLFGNIFVEGGCDPDFTTQDFYEFVKALNNLNIKIITGNLYGDISFKDSLYWGKGWMYDDDPSSDAPRLSALNLNDNCVEIFFDNGQIEVSPQTKFVDLLIYDDDTTFIVDRDWLNNTNKIIIRGKSENNAYFKVNITNPEKYFLTVFREVLDSNNIKFLGENYLKNIPADVFYITSVNRKYSDVIVNLNKNSDNLSAEMTLYTIAEKYSGRPATAENGIKFIKELIDSIGFQSSNYRIVDGSGVSHYNVVSAELLTGLLKYLYKKYPEKFRALYESFPIAGVDGTLENRMKESKAYNNVHAKTGTLTGVSCISGYVTTKRNHTLAFSIMMQNFVGSAKRVRDFQDKILELLAETK</sequence>
<evidence type="ECO:0000313" key="3">
    <source>
        <dbReference type="EMBL" id="HGT46701.1"/>
    </source>
</evidence>
<evidence type="ECO:0000256" key="2">
    <source>
        <dbReference type="ARBA" id="ARBA00022801"/>
    </source>
</evidence>
<dbReference type="GO" id="GO:0006508">
    <property type="term" value="P:proteolysis"/>
    <property type="evidence" value="ECO:0007669"/>
    <property type="project" value="InterPro"/>
</dbReference>
<keyword evidence="3" id="KW-0645">Protease</keyword>
<evidence type="ECO:0000256" key="1">
    <source>
        <dbReference type="ARBA" id="ARBA00006096"/>
    </source>
</evidence>
<dbReference type="EMBL" id="DSVI01000004">
    <property type="protein sequence ID" value="HGT46701.1"/>
    <property type="molecule type" value="Genomic_DNA"/>
</dbReference>
<dbReference type="PANTHER" id="PTHR30023:SF0">
    <property type="entry name" value="PENICILLIN-SENSITIVE CARBOXYPEPTIDASE A"/>
    <property type="match status" value="1"/>
</dbReference>
<dbReference type="InterPro" id="IPR000667">
    <property type="entry name" value="Peptidase_S13"/>
</dbReference>
<dbReference type="AlphaFoldDB" id="A0A832DL54"/>
<dbReference type="SUPFAM" id="SSF56601">
    <property type="entry name" value="beta-lactamase/transpeptidase-like"/>
    <property type="match status" value="1"/>
</dbReference>
<keyword evidence="2 3" id="KW-0378">Hydrolase</keyword>
<proteinExistence type="inferred from homology"/>
<protein>
    <submittedName>
        <fullName evidence="3">D-alanyl-D-alanine carboxypeptidase/D-alanyl-D-alanine-endopeptidase</fullName>
        <ecNumber evidence="3">3.4.16.4</ecNumber>
    </submittedName>
</protein>
<gene>
    <name evidence="3" type="primary">dacB</name>
    <name evidence="3" type="ORF">ENS56_01540</name>
</gene>
<dbReference type="EC" id="3.4.16.4" evidence="3"/>
<dbReference type="Pfam" id="PF02113">
    <property type="entry name" value="Peptidase_S13"/>
    <property type="match status" value="1"/>
</dbReference>
<dbReference type="NCBIfam" id="TIGR00666">
    <property type="entry name" value="PBP4"/>
    <property type="match status" value="1"/>
</dbReference>
<dbReference type="Gene3D" id="3.40.710.10">
    <property type="entry name" value="DD-peptidase/beta-lactamase superfamily"/>
    <property type="match status" value="2"/>
</dbReference>
<dbReference type="Gene3D" id="3.50.80.20">
    <property type="entry name" value="D-Ala-D-Ala carboxypeptidase C, peptidase S13"/>
    <property type="match status" value="1"/>
</dbReference>
<dbReference type="GO" id="GO:0009002">
    <property type="term" value="F:serine-type D-Ala-D-Ala carboxypeptidase activity"/>
    <property type="evidence" value="ECO:0007669"/>
    <property type="project" value="UniProtKB-EC"/>
</dbReference>
<keyword evidence="3" id="KW-0121">Carboxypeptidase</keyword>
<dbReference type="GO" id="GO:0000270">
    <property type="term" value="P:peptidoglycan metabolic process"/>
    <property type="evidence" value="ECO:0007669"/>
    <property type="project" value="TreeGrafter"/>
</dbReference>
<dbReference type="PRINTS" id="PR00922">
    <property type="entry name" value="DADACBPTASE3"/>
</dbReference>
<reference evidence="3" key="1">
    <citation type="journal article" date="2020" name="mSystems">
        <title>Genome- and Community-Level Interaction Insights into Carbon Utilization and Element Cycling Functions of Hydrothermarchaeota in Hydrothermal Sediment.</title>
        <authorList>
            <person name="Zhou Z."/>
            <person name="Liu Y."/>
            <person name="Xu W."/>
            <person name="Pan J."/>
            <person name="Luo Z.H."/>
            <person name="Li M."/>
        </authorList>
    </citation>
    <scope>NUCLEOTIDE SEQUENCE [LARGE SCALE GENOMIC DNA]</scope>
    <source>
        <strain evidence="3">SpSt-500</strain>
    </source>
</reference>